<name>A0A238JU14_9RHOB</name>
<keyword evidence="3" id="KW-1185">Reference proteome</keyword>
<dbReference type="Proteomes" id="UP000207598">
    <property type="component" value="Unassembled WGS sequence"/>
</dbReference>
<evidence type="ECO:0000313" key="2">
    <source>
        <dbReference type="EMBL" id="SMX33322.1"/>
    </source>
</evidence>
<proteinExistence type="predicted"/>
<dbReference type="EMBL" id="FXYF01000001">
    <property type="protein sequence ID" value="SMX33322.1"/>
    <property type="molecule type" value="Genomic_DNA"/>
</dbReference>
<evidence type="ECO:0000313" key="3">
    <source>
        <dbReference type="Proteomes" id="UP000207598"/>
    </source>
</evidence>
<sequence length="330" mass="36105">MNHSKLILALSALLLVVVAGLTILLASGVLQFGFQGPVIFVLYIISGVFVALSCFGILTSTGELAGEPYGINVRLGGAIVGLVVVVAGGGIYELFIRNSESTKLQIVMYVGSRNNIPEIDAELTLILDATTVSKAVNGRGIVVFDNLPPSWLGRDAALIFNGREHEIAEDEGIEVTISEGTSYIEVRKKAAFSSYDESKLLILPQNAFSEPMVSGEQTLTVWASVVSRSERPVPIRTYGEISLTQAGLELRTISSNVNVAGVSDFILLRPNEPRDIAFDALLPEDWEFLIQRDPDAVLSVFYHDFEDTTRRKVFHSEPFSFNKEFVEFSQ</sequence>
<accession>A0A238JU14</accession>
<keyword evidence="1" id="KW-0812">Transmembrane</keyword>
<feature type="transmembrane region" description="Helical" evidence="1">
    <location>
        <begin position="71"/>
        <end position="92"/>
    </location>
</feature>
<keyword evidence="1" id="KW-1133">Transmembrane helix</keyword>
<feature type="transmembrane region" description="Helical" evidence="1">
    <location>
        <begin position="38"/>
        <end position="59"/>
    </location>
</feature>
<protein>
    <submittedName>
        <fullName evidence="2">Uncharacterized protein</fullName>
    </submittedName>
</protein>
<gene>
    <name evidence="2" type="ORF">MAA8898_00442</name>
</gene>
<keyword evidence="1" id="KW-0472">Membrane</keyword>
<evidence type="ECO:0000256" key="1">
    <source>
        <dbReference type="SAM" id="Phobius"/>
    </source>
</evidence>
<reference evidence="2 3" key="1">
    <citation type="submission" date="2017-05" db="EMBL/GenBank/DDBJ databases">
        <authorList>
            <person name="Song R."/>
            <person name="Chenine A.L."/>
            <person name="Ruprecht R.M."/>
        </authorList>
    </citation>
    <scope>NUCLEOTIDE SEQUENCE [LARGE SCALE GENOMIC DNA]</scope>
    <source>
        <strain evidence="2 3">CECT 8898</strain>
    </source>
</reference>
<organism evidence="2 3">
    <name type="scientific">Maliponia aquimaris</name>
    <dbReference type="NCBI Taxonomy" id="1673631"/>
    <lineage>
        <taxon>Bacteria</taxon>
        <taxon>Pseudomonadati</taxon>
        <taxon>Pseudomonadota</taxon>
        <taxon>Alphaproteobacteria</taxon>
        <taxon>Rhodobacterales</taxon>
        <taxon>Paracoccaceae</taxon>
        <taxon>Maliponia</taxon>
    </lineage>
</organism>
<dbReference type="AlphaFoldDB" id="A0A238JU14"/>